<dbReference type="RefSeq" id="WP_071960924.1">
    <property type="nucleotide sequence ID" value="NZ_CP018025.1"/>
</dbReference>
<dbReference type="SUPFAM" id="SSF51695">
    <property type="entry name" value="PLC-like phosphodiesterases"/>
    <property type="match status" value="1"/>
</dbReference>
<evidence type="ECO:0000259" key="1">
    <source>
        <dbReference type="PROSITE" id="PS51704"/>
    </source>
</evidence>
<gene>
    <name evidence="2" type="ORF">BM524_20605</name>
</gene>
<proteinExistence type="predicted"/>
<reference evidence="2 3" key="1">
    <citation type="submission" date="2016-11" db="EMBL/GenBank/DDBJ databases">
        <title>Networking in microbes: conjugative elements and plasmids in the genus Alteromonas.</title>
        <authorList>
            <person name="Lopez-Perez M."/>
            <person name="Ramon-Marco N."/>
            <person name="Rodriguez-Valera F."/>
        </authorList>
    </citation>
    <scope>NUCLEOTIDE SEQUENCE [LARGE SCALE GENOMIC DNA]</scope>
    <source>
        <strain evidence="2 3">CP48</strain>
        <plasmid evidence="3">pamcp48-600</plasmid>
    </source>
</reference>
<dbReference type="GO" id="GO:0008081">
    <property type="term" value="F:phosphoric diester hydrolase activity"/>
    <property type="evidence" value="ECO:0007669"/>
    <property type="project" value="InterPro"/>
</dbReference>
<geneLocation type="plasmid" evidence="3">
    <name>pamcp48-600</name>
</geneLocation>
<evidence type="ECO:0000313" key="3">
    <source>
        <dbReference type="Proteomes" id="UP000182101"/>
    </source>
</evidence>
<dbReference type="InterPro" id="IPR030395">
    <property type="entry name" value="GP_PDE_dom"/>
</dbReference>
<organism evidence="2 3">
    <name type="scientific">Alteromonas mediterranea</name>
    <dbReference type="NCBI Taxonomy" id="314275"/>
    <lineage>
        <taxon>Bacteria</taxon>
        <taxon>Pseudomonadati</taxon>
        <taxon>Pseudomonadota</taxon>
        <taxon>Gammaproteobacteria</taxon>
        <taxon>Alteromonadales</taxon>
        <taxon>Alteromonadaceae</taxon>
        <taxon>Alteromonas/Salinimonas group</taxon>
        <taxon>Alteromonas</taxon>
    </lineage>
</organism>
<dbReference type="InterPro" id="IPR017946">
    <property type="entry name" value="PLC-like_Pdiesterase_TIM-brl"/>
</dbReference>
<dbReference type="PROSITE" id="PS51704">
    <property type="entry name" value="GP_PDE"/>
    <property type="match status" value="1"/>
</dbReference>
<dbReference type="EMBL" id="CP018025">
    <property type="protein sequence ID" value="APD92310.1"/>
    <property type="molecule type" value="Genomic_DNA"/>
</dbReference>
<dbReference type="GO" id="GO:0006629">
    <property type="term" value="P:lipid metabolic process"/>
    <property type="evidence" value="ECO:0007669"/>
    <property type="project" value="InterPro"/>
</dbReference>
<keyword evidence="2" id="KW-0614">Plasmid</keyword>
<dbReference type="AlphaFoldDB" id="A0AAC9NSZ2"/>
<protein>
    <recommendedName>
        <fullName evidence="1">GP-PDE domain-containing protein</fullName>
    </recommendedName>
</protein>
<dbReference type="Proteomes" id="UP000182101">
    <property type="component" value="Plasmid pAMCP48-600"/>
</dbReference>
<name>A0AAC9NSZ2_9ALTE</name>
<accession>A0AAC9NSZ2</accession>
<feature type="domain" description="GP-PDE" evidence="1">
    <location>
        <begin position="1"/>
        <end position="215"/>
    </location>
</feature>
<dbReference type="PANTHER" id="PTHR46211:SF14">
    <property type="entry name" value="GLYCEROPHOSPHODIESTER PHOSPHODIESTERASE"/>
    <property type="match status" value="1"/>
</dbReference>
<dbReference type="PANTHER" id="PTHR46211">
    <property type="entry name" value="GLYCEROPHOSPHORYL DIESTER PHOSPHODIESTERASE"/>
    <property type="match status" value="1"/>
</dbReference>
<dbReference type="Gene3D" id="3.20.20.190">
    <property type="entry name" value="Phosphatidylinositol (PI) phosphodiesterase"/>
    <property type="match status" value="1"/>
</dbReference>
<sequence length="232" mass="25164">MNLSEFTVIASGDANNNIPVKVSVRISRDGSPFVIDDATVDNTTKGEGFVSYHSDPELSALGIQRLDDFLLSRMRSGPGAPLVVLELKATQSAFAVGTELTRFFNNGMLYKRDVIVSSFIFSEIAHFRKLMPDVPAALCIQGVPHDYARAVANLDADALFVSAEFVERTMVDEAKHYGAKVFVQGVNNPNHIARLKAMKVDGVVTDSPTAISKLVNGLSSSAEIERTLRECA</sequence>
<evidence type="ECO:0000313" key="2">
    <source>
        <dbReference type="EMBL" id="APD92310.1"/>
    </source>
</evidence>
<dbReference type="Pfam" id="PF03009">
    <property type="entry name" value="GDPD"/>
    <property type="match status" value="1"/>
</dbReference>